<keyword evidence="1" id="KW-0812">Transmembrane</keyword>
<reference evidence="4 5" key="2">
    <citation type="submission" date="2024-05" db="EMBL/GenBank/DDBJ databases">
        <authorList>
            <person name="Chen Y."/>
            <person name="Shah S."/>
            <person name="Dougan E. K."/>
            <person name="Thang M."/>
            <person name="Chan C."/>
        </authorList>
    </citation>
    <scope>NUCLEOTIDE SEQUENCE [LARGE SCALE GENOMIC DNA]</scope>
</reference>
<dbReference type="EMBL" id="CAMXCT030003474">
    <property type="protein sequence ID" value="CAL4792001.1"/>
    <property type="molecule type" value="Genomic_DNA"/>
</dbReference>
<evidence type="ECO:0000259" key="2">
    <source>
        <dbReference type="Pfam" id="PF07699"/>
    </source>
</evidence>
<feature type="transmembrane region" description="Helical" evidence="1">
    <location>
        <begin position="790"/>
        <end position="813"/>
    </location>
</feature>
<dbReference type="EMBL" id="CAMXCT020003474">
    <property type="protein sequence ID" value="CAL1158064.1"/>
    <property type="molecule type" value="Genomic_DNA"/>
</dbReference>
<gene>
    <name evidence="3" type="ORF">C1SCF055_LOCUS30462</name>
</gene>
<sequence>MPRGTDAATLESSTLRRVRFLHNQAQYGRGLSFHRGTRDNLVHHILLEDVLFQGNEAAESGGGIQVRGGFRLSFSNVTFRDNRAMQNGVAISIRLIEASPAVIEMNDTIIESSHADSHGGAIHCSEVSGESVSLDMKRVRFMRSSAYGNGGAIFYGCQSLKITNSSFQSSSAFGGNGGALHLGRELECRDEDGMKEVVSFRDVQFYDNTAKMGAVAFFDAELPTCAIPYLEGSPNVFVASKPSVWSWEDFNTSVSGNAAVLGNLQATTPVNIKLFCAGTSDCTPTAGGLAIQGFPGMALTIEAVLQDFFQQLYIDDTLIVELWTATPNCLLEGVQQHRLQQGVAAVQSLKVRSVAMEPWNPVCDIVVRVPLSIYALRSVRLATLHVSLGASPSTCPTGWISENVTATARECKACPAGTFGSPGSDTCQTCRIGTFTAKEGLGQCDVCPIGHGCPAGTSIPAPCAPGFFQDQQGMEDCFRCSYGEYAPDHASAQCISCSMGLITPERGSLSREACVCAEGKYMVAEVGCKDCLKGMVCLQGLAPPEQEGGYWAEDLGSGEYSVLQCRTPFECPRGTPELCAPNRQGPACNNCLPNHYPTTAGACSACGSFDWLPFYAVLVCTWALVSLLITRVNAELSNSNLNKLTIAAVANQLCFVIQTFSTIRQLHIRWPEPVKSLVDIANLITMIDLDFLKISCVSQYDHPAIKLAGQLLAFPALAFGVSSIWVLHRVLRRTEIPYDHVFNILGLVFAFSLSLSLTALMPFQCLPNPNGTSSMANNPGAICYQSADHWVLIAIGAVGVVLYPVSIVSWAAWTTYQYPIRAATGNGLTLLYRYRFFFQRFKQNCYGFGLFVLVRNFFLALAPIVLVPSPALQIPTVCLFLIVSLMVQVRFWPWRTPVANLADALMTSFLIITLAGVAPLLDVSEAEATLVLGTLLCVPVLAPLVIGLGAMIWSGWRDVRTRKKWDIFLCHHKGGGGALARYLKIMLCKNAQCDVFLDADSLQNLDALFETVRDQTQHFVILLTAQVLKRMWCAGEIATAFKHRITMLPVACDDFRPMRTHEIEGIPSLWGPEQQHSLACFGIRESDVTSAFLHLQALIDLRMPRFGTSGQKLVIVREILTRCQLSGRGSGMGPIGSIGAAIGPLGDAEKELPVAKPRILITGAVVDAEALSICEVAEDMIQRRLQVVCSVIRTDEEALATLHYASYVVVILSRGLLRDPCFAKIMMAVFSHKANSGNPRSMTRSMSSRASERDLNLVTVIAVARPRV</sequence>
<dbReference type="InterPro" id="IPR011641">
    <property type="entry name" value="Tyr-kin_ephrin_A/B_rcpt-like"/>
</dbReference>
<dbReference type="InterPro" id="IPR011050">
    <property type="entry name" value="Pectin_lyase_fold/virulence"/>
</dbReference>
<evidence type="ECO:0000256" key="1">
    <source>
        <dbReference type="SAM" id="Phobius"/>
    </source>
</evidence>
<dbReference type="Pfam" id="PF07699">
    <property type="entry name" value="Ephrin_rec_like"/>
    <property type="match status" value="1"/>
</dbReference>
<dbReference type="Gene3D" id="2.160.20.10">
    <property type="entry name" value="Single-stranded right-handed beta-helix, Pectin lyase-like"/>
    <property type="match status" value="1"/>
</dbReference>
<dbReference type="SUPFAM" id="SSF52200">
    <property type="entry name" value="Toll/Interleukin receptor TIR domain"/>
    <property type="match status" value="1"/>
</dbReference>
<dbReference type="Gene3D" id="3.40.50.10140">
    <property type="entry name" value="Toll/interleukin-1 receptor homology (TIR) domain"/>
    <property type="match status" value="1"/>
</dbReference>
<keyword evidence="1" id="KW-0472">Membrane</keyword>
<dbReference type="InterPro" id="IPR012334">
    <property type="entry name" value="Pectin_lyas_fold"/>
</dbReference>
<feature type="domain" description="Tyrosine-protein kinase ephrin type A/B receptor-like" evidence="2">
    <location>
        <begin position="470"/>
        <end position="514"/>
    </location>
</feature>
<evidence type="ECO:0000313" key="4">
    <source>
        <dbReference type="EMBL" id="CAL4792001.1"/>
    </source>
</evidence>
<name>A0A9P1G8C1_9DINO</name>
<dbReference type="Proteomes" id="UP001152797">
    <property type="component" value="Unassembled WGS sequence"/>
</dbReference>
<feature type="transmembrane region" description="Helical" evidence="1">
    <location>
        <begin position="740"/>
        <end position="763"/>
    </location>
</feature>
<feature type="transmembrane region" description="Helical" evidence="1">
    <location>
        <begin position="707"/>
        <end position="728"/>
    </location>
</feature>
<feature type="transmembrane region" description="Helical" evidence="1">
    <location>
        <begin position="845"/>
        <end position="866"/>
    </location>
</feature>
<dbReference type="Gene3D" id="2.10.50.10">
    <property type="entry name" value="Tumor Necrosis Factor Receptor, subunit A, domain 2"/>
    <property type="match status" value="2"/>
</dbReference>
<dbReference type="EMBL" id="CAMXCT010003474">
    <property type="protein sequence ID" value="CAI4004689.1"/>
    <property type="molecule type" value="Genomic_DNA"/>
</dbReference>
<dbReference type="InterPro" id="IPR009030">
    <property type="entry name" value="Growth_fac_rcpt_cys_sf"/>
</dbReference>
<dbReference type="SUPFAM" id="SSF51126">
    <property type="entry name" value="Pectin lyase-like"/>
    <property type="match status" value="1"/>
</dbReference>
<proteinExistence type="predicted"/>
<reference evidence="3" key="1">
    <citation type="submission" date="2022-10" db="EMBL/GenBank/DDBJ databases">
        <authorList>
            <person name="Chen Y."/>
            <person name="Dougan E. K."/>
            <person name="Chan C."/>
            <person name="Rhodes N."/>
            <person name="Thang M."/>
        </authorList>
    </citation>
    <scope>NUCLEOTIDE SEQUENCE</scope>
</reference>
<accession>A0A9P1G8C1</accession>
<keyword evidence="5" id="KW-1185">Reference proteome</keyword>
<feature type="transmembrane region" description="Helical" evidence="1">
    <location>
        <begin position="872"/>
        <end position="891"/>
    </location>
</feature>
<feature type="transmembrane region" description="Helical" evidence="1">
    <location>
        <begin position="898"/>
        <end position="918"/>
    </location>
</feature>
<protein>
    <recommendedName>
        <fullName evidence="2">Tyrosine-protein kinase ephrin type A/B receptor-like domain-containing protein</fullName>
    </recommendedName>
</protein>
<dbReference type="PANTHER" id="PTHR11319:SF35">
    <property type="entry name" value="OUTER MEMBRANE PROTEIN PMPC-RELATED"/>
    <property type="match status" value="1"/>
</dbReference>
<keyword evidence="1" id="KW-1133">Transmembrane helix</keyword>
<organism evidence="3">
    <name type="scientific">Cladocopium goreaui</name>
    <dbReference type="NCBI Taxonomy" id="2562237"/>
    <lineage>
        <taxon>Eukaryota</taxon>
        <taxon>Sar</taxon>
        <taxon>Alveolata</taxon>
        <taxon>Dinophyceae</taxon>
        <taxon>Suessiales</taxon>
        <taxon>Symbiodiniaceae</taxon>
        <taxon>Cladocopium</taxon>
    </lineage>
</organism>
<comment type="caution">
    <text evidence="3">The sequence shown here is derived from an EMBL/GenBank/DDBJ whole genome shotgun (WGS) entry which is preliminary data.</text>
</comment>
<dbReference type="AlphaFoldDB" id="A0A9P1G8C1"/>
<dbReference type="OrthoDB" id="439917at2759"/>
<evidence type="ECO:0000313" key="5">
    <source>
        <dbReference type="Proteomes" id="UP001152797"/>
    </source>
</evidence>
<feature type="transmembrane region" description="Helical" evidence="1">
    <location>
        <begin position="930"/>
        <end position="953"/>
    </location>
</feature>
<dbReference type="CDD" id="cd00185">
    <property type="entry name" value="TNFRSF"/>
    <property type="match status" value="1"/>
</dbReference>
<dbReference type="InterPro" id="IPR035897">
    <property type="entry name" value="Toll_tir_struct_dom_sf"/>
</dbReference>
<evidence type="ECO:0000313" key="3">
    <source>
        <dbReference type="EMBL" id="CAI4004689.1"/>
    </source>
</evidence>
<dbReference type="PANTHER" id="PTHR11319">
    <property type="entry name" value="G PROTEIN-COUPLED RECEPTOR-RELATED"/>
    <property type="match status" value="1"/>
</dbReference>
<dbReference type="SMART" id="SM01411">
    <property type="entry name" value="Ephrin_rec_like"/>
    <property type="match status" value="2"/>
</dbReference>
<dbReference type="SUPFAM" id="SSF57184">
    <property type="entry name" value="Growth factor receptor domain"/>
    <property type="match status" value="1"/>
</dbReference>